<organism evidence="1 2">
    <name type="scientific">SAR324 cluster bacterium</name>
    <dbReference type="NCBI Taxonomy" id="2024889"/>
    <lineage>
        <taxon>Bacteria</taxon>
        <taxon>Deltaproteobacteria</taxon>
        <taxon>SAR324 cluster</taxon>
    </lineage>
</organism>
<name>A0A2D6YK13_9DELT</name>
<gene>
    <name evidence="1" type="ORF">CMN54_08715</name>
</gene>
<protein>
    <submittedName>
        <fullName evidence="1">Uncharacterized protein</fullName>
    </submittedName>
</protein>
<dbReference type="AlphaFoldDB" id="A0A2D6YK13"/>
<sequence length="331" mass="39202">MTDLDFNKLAINYLRQIRYQKQKNVICQSIQNQWQQILAAGGQQNLIGLARLRHQWNTDLDRFLANHTYPRNISSIYNYSLLEQEGQYSTNNDFQMAYQKLLNQKFKKRLDLVTAVRKLLRRNFDGDEIEFLEESIQSEWVGRCLNLIVYDASLQQSFRLEQETYIKLFQRLLPKWDLVEIHCQISDPHSHRRDEENLKQLKENWSSLEKKSSQHFSPGFIHRPGKNWAILFCYCDQEPEADWEQVRGELWVELQKKFPAILVSLSTIGLLRQRPPKNMLSLKDSLYQFEELIKMKSSPKPSKFTSTQECKSSVMSILQKLHQKSLLKVSE</sequence>
<dbReference type="Proteomes" id="UP000226525">
    <property type="component" value="Unassembled WGS sequence"/>
</dbReference>
<reference evidence="2" key="1">
    <citation type="submission" date="2017-09" db="EMBL/GenBank/DDBJ databases">
        <title>The Reconstruction of 2,631 Draft Metagenome-Assembled Genomes from the Global Oceans.</title>
        <authorList>
            <person name="Tully B.J."/>
            <person name="Graham E.D."/>
            <person name="Heidelberg J.F."/>
        </authorList>
    </citation>
    <scope>NUCLEOTIDE SEQUENCE [LARGE SCALE GENOMIC DNA]</scope>
</reference>
<comment type="caution">
    <text evidence="1">The sequence shown here is derived from an EMBL/GenBank/DDBJ whole genome shotgun (WGS) entry which is preliminary data.</text>
</comment>
<evidence type="ECO:0000313" key="2">
    <source>
        <dbReference type="Proteomes" id="UP000226525"/>
    </source>
</evidence>
<proteinExistence type="predicted"/>
<dbReference type="EMBL" id="NZEX01000096">
    <property type="protein sequence ID" value="MAH63509.1"/>
    <property type="molecule type" value="Genomic_DNA"/>
</dbReference>
<accession>A0A2D6YK13</accession>
<evidence type="ECO:0000313" key="1">
    <source>
        <dbReference type="EMBL" id="MAH63509.1"/>
    </source>
</evidence>